<accession>A0A8H6B4Q1</accession>
<proteinExistence type="predicted"/>
<evidence type="ECO:0000313" key="1">
    <source>
        <dbReference type="EMBL" id="KAF5879336.1"/>
    </source>
</evidence>
<dbReference type="Proteomes" id="UP000531561">
    <property type="component" value="Unassembled WGS sequence"/>
</dbReference>
<comment type="caution">
    <text evidence="1">The sequence shown here is derived from an EMBL/GenBank/DDBJ whole genome shotgun (WGS) entry which is preliminary data.</text>
</comment>
<dbReference type="EMBL" id="JABFCT010000001">
    <property type="protein sequence ID" value="KAF5879336.1"/>
    <property type="molecule type" value="Genomic_DNA"/>
</dbReference>
<gene>
    <name evidence="1" type="ORF">Bfra_006544</name>
</gene>
<dbReference type="GeneID" id="59260606"/>
<protein>
    <submittedName>
        <fullName evidence="1">Uncharacterized protein</fullName>
    </submittedName>
</protein>
<evidence type="ECO:0000313" key="2">
    <source>
        <dbReference type="Proteomes" id="UP000531561"/>
    </source>
</evidence>
<reference evidence="1 2" key="1">
    <citation type="journal article" date="2020" name="Phytopathology">
        <title>A high-quality genome resource of Botrytis fragariae, a new and rapidly spreading fungal pathogen causing strawberry gray mold in the U.S.A.</title>
        <authorList>
            <person name="Wu Y."/>
            <person name="Saski C.A."/>
            <person name="Schnabel G."/>
            <person name="Xiao S."/>
            <person name="Hu M."/>
        </authorList>
    </citation>
    <scope>NUCLEOTIDE SEQUENCE [LARGE SCALE GENOMIC DNA]</scope>
    <source>
        <strain evidence="1 2">BVB16</strain>
    </source>
</reference>
<sequence>MSACPRLRPDLQQKEASSTQEASNYLYLRVLECENACPFQFDSTLATDNASDIESLTRHDLVYICPCVATTECGQVGLSYHQSHLRHSSQKILTIIQIARVKNQDLLCDVLRRCEPEVDILGSTSWYSRALDALIWENRTGKILDIYGESSFDTLDDATEIFTRASIVQGNVLQGFGNELADGVKIPVFDMAKDIQS</sequence>
<dbReference type="AlphaFoldDB" id="A0A8H6B4Q1"/>
<dbReference type="OrthoDB" id="3482664at2759"/>
<keyword evidence="2" id="KW-1185">Reference proteome</keyword>
<dbReference type="RefSeq" id="XP_037198280.1">
    <property type="nucleotide sequence ID" value="XM_037336914.1"/>
</dbReference>
<name>A0A8H6B4Q1_9HELO</name>
<organism evidence="1 2">
    <name type="scientific">Botrytis fragariae</name>
    <dbReference type="NCBI Taxonomy" id="1964551"/>
    <lineage>
        <taxon>Eukaryota</taxon>
        <taxon>Fungi</taxon>
        <taxon>Dikarya</taxon>
        <taxon>Ascomycota</taxon>
        <taxon>Pezizomycotina</taxon>
        <taxon>Leotiomycetes</taxon>
        <taxon>Helotiales</taxon>
        <taxon>Sclerotiniaceae</taxon>
        <taxon>Botrytis</taxon>
    </lineage>
</organism>